<reference evidence="3" key="1">
    <citation type="submission" date="2021-12" db="EMBL/GenBank/DDBJ databases">
        <title>Convergent genome expansion in fungi linked to evolution of root-endophyte symbiosis.</title>
        <authorList>
            <consortium name="DOE Joint Genome Institute"/>
            <person name="Ke Y.-H."/>
            <person name="Bonito G."/>
            <person name="Liao H.-L."/>
            <person name="Looney B."/>
            <person name="Rojas-Flechas A."/>
            <person name="Nash J."/>
            <person name="Hameed K."/>
            <person name="Schadt C."/>
            <person name="Martin F."/>
            <person name="Crous P.W."/>
            <person name="Miettinen O."/>
            <person name="Magnuson J.K."/>
            <person name="Labbe J."/>
            <person name="Jacobson D."/>
            <person name="Doktycz M.J."/>
            <person name="Veneault-Fourrey C."/>
            <person name="Kuo A."/>
            <person name="Mondo S."/>
            <person name="Calhoun S."/>
            <person name="Riley R."/>
            <person name="Ohm R."/>
            <person name="LaButti K."/>
            <person name="Andreopoulos B."/>
            <person name="Pangilinan J."/>
            <person name="Nolan M."/>
            <person name="Tritt A."/>
            <person name="Clum A."/>
            <person name="Lipzen A."/>
            <person name="Daum C."/>
            <person name="Barry K."/>
            <person name="Grigoriev I.V."/>
            <person name="Vilgalys R."/>
        </authorList>
    </citation>
    <scope>NUCLEOTIDE SEQUENCE</scope>
    <source>
        <strain evidence="3">PMI_201</strain>
    </source>
</reference>
<dbReference type="AlphaFoldDB" id="A0AAD4KJF6"/>
<organism evidence="3 4">
    <name type="scientific">Talaromyces proteolyticus</name>
    <dbReference type="NCBI Taxonomy" id="1131652"/>
    <lineage>
        <taxon>Eukaryota</taxon>
        <taxon>Fungi</taxon>
        <taxon>Dikarya</taxon>
        <taxon>Ascomycota</taxon>
        <taxon>Pezizomycotina</taxon>
        <taxon>Eurotiomycetes</taxon>
        <taxon>Eurotiomycetidae</taxon>
        <taxon>Eurotiales</taxon>
        <taxon>Trichocomaceae</taxon>
        <taxon>Talaromyces</taxon>
        <taxon>Talaromyces sect. Bacilispori</taxon>
    </lineage>
</organism>
<dbReference type="RefSeq" id="XP_046067745.1">
    <property type="nucleotide sequence ID" value="XM_046218681.1"/>
</dbReference>
<name>A0AAD4KJF6_9EURO</name>
<keyword evidence="2" id="KW-1133">Transmembrane helix</keyword>
<keyword evidence="2" id="KW-0472">Membrane</keyword>
<evidence type="ECO:0000313" key="3">
    <source>
        <dbReference type="EMBL" id="KAH8691653.1"/>
    </source>
</evidence>
<comment type="caution">
    <text evidence="3">The sequence shown here is derived from an EMBL/GenBank/DDBJ whole genome shotgun (WGS) entry which is preliminary data.</text>
</comment>
<feature type="compositionally biased region" description="Polar residues" evidence="1">
    <location>
        <begin position="42"/>
        <end position="60"/>
    </location>
</feature>
<gene>
    <name evidence="3" type="ORF">BGW36DRAFT_400903</name>
</gene>
<accession>A0AAD4KJF6</accession>
<feature type="compositionally biased region" description="Basic and acidic residues" evidence="1">
    <location>
        <begin position="17"/>
        <end position="29"/>
    </location>
</feature>
<proteinExistence type="predicted"/>
<keyword evidence="4" id="KW-1185">Reference proteome</keyword>
<evidence type="ECO:0000256" key="1">
    <source>
        <dbReference type="SAM" id="MobiDB-lite"/>
    </source>
</evidence>
<dbReference type="PANTHER" id="PTHR37848">
    <property type="entry name" value="EXPRESSED PROTEIN"/>
    <property type="match status" value="1"/>
</dbReference>
<feature type="transmembrane region" description="Helical" evidence="2">
    <location>
        <begin position="341"/>
        <end position="362"/>
    </location>
</feature>
<evidence type="ECO:0000256" key="2">
    <source>
        <dbReference type="SAM" id="Phobius"/>
    </source>
</evidence>
<feature type="region of interest" description="Disordered" evidence="1">
    <location>
        <begin position="1"/>
        <end position="71"/>
    </location>
</feature>
<keyword evidence="2" id="KW-0812">Transmembrane</keyword>
<dbReference type="Proteomes" id="UP001201262">
    <property type="component" value="Unassembled WGS sequence"/>
</dbReference>
<dbReference type="GeneID" id="70248968"/>
<dbReference type="PANTHER" id="PTHR37848:SF1">
    <property type="entry name" value="SUN DOMAIN-CONTAINING PROTEIN"/>
    <property type="match status" value="1"/>
</dbReference>
<protein>
    <submittedName>
        <fullName evidence="3">Uncharacterized protein</fullName>
    </submittedName>
</protein>
<evidence type="ECO:0000313" key="4">
    <source>
        <dbReference type="Proteomes" id="UP001201262"/>
    </source>
</evidence>
<feature type="compositionally biased region" description="Polar residues" evidence="1">
    <location>
        <begin position="1"/>
        <end position="16"/>
    </location>
</feature>
<dbReference type="EMBL" id="JAJTJA010000012">
    <property type="protein sequence ID" value="KAH8691653.1"/>
    <property type="molecule type" value="Genomic_DNA"/>
</dbReference>
<sequence length="491" mass="55625">MGQPTAQQPSVAVSTHTLRDLHDDSDAHPDGLPPSYDEITAGPSQVLPSASAGTDSTSPRTPDVPSAPTVRLIDVDCRIPGGQKPTTMSSRVRDCTIVTLNPELSNNAHELYTTIAQQIHIPRAHSSESSKNRDKKKNESNLVTDFNFRLDLAETLLTGWERAQSDSCVTWHNVDIARDCDGVKRYRGTRSKTVTWRPHNRKTGGQQASPIRLPEDDPESNRPYMNLGTGLGDYDEDQHPLVQPDTYDESAGHDRRFNTKADQEDFIQWCRRFCSDPSAVKSFTLKRHVRNFNHQEVIRCLKSHIRDTNYRGNIYMELVVAKETVTIYSPHWINKLRNHSAVFWICVILQLWIISWPVIWLLEKRYEIVDSCWYASHAVEDGNGYTRSRKYARGRDERALGEFWAPAVKQAAWARRQNGEIVALEDAQRLQGLTTEQILVTGLSDSQSEIERRQRMERGEGSFVDSVVGLARGVSEVRQGWNMTMGWGGNT</sequence>
<feature type="region of interest" description="Disordered" evidence="1">
    <location>
        <begin position="196"/>
        <end position="227"/>
    </location>
</feature>